<protein>
    <recommendedName>
        <fullName evidence="3 4">Small ribosomal subunit protein bS6</fullName>
    </recommendedName>
</protein>
<keyword evidence="7" id="KW-1185">Reference proteome</keyword>
<keyword evidence="4 6" id="KW-0689">Ribosomal protein</keyword>
<dbReference type="AlphaFoldDB" id="A0AAJ5ZIP8"/>
<proteinExistence type="inferred from homology"/>
<gene>
    <name evidence="4 6" type="primary">rpsF</name>
    <name evidence="5" type="ORF">GKO46_10530</name>
    <name evidence="6" type="ORF">GKO48_11010</name>
</gene>
<evidence type="ECO:0000313" key="5">
    <source>
        <dbReference type="EMBL" id="MDG0867499.1"/>
    </source>
</evidence>
<evidence type="ECO:0000256" key="2">
    <source>
        <dbReference type="ARBA" id="ARBA00035104"/>
    </source>
</evidence>
<dbReference type="GO" id="GO:0005737">
    <property type="term" value="C:cytoplasm"/>
    <property type="evidence" value="ECO:0007669"/>
    <property type="project" value="UniProtKB-ARBA"/>
</dbReference>
<dbReference type="InterPro" id="IPR020814">
    <property type="entry name" value="Ribosomal_S6_plastid/chlpt"/>
</dbReference>
<dbReference type="InterPro" id="IPR035980">
    <property type="entry name" value="Ribosomal_bS6_sf"/>
</dbReference>
<dbReference type="PANTHER" id="PTHR21011:SF1">
    <property type="entry name" value="SMALL RIBOSOMAL SUBUNIT PROTEIN BS6M"/>
    <property type="match status" value="1"/>
</dbReference>
<reference evidence="7" key="3">
    <citation type="submission" date="2023-06" db="EMBL/GenBank/DDBJ databases">
        <title>Pangenomics reveal diversification of enzyme families and niche specialization in globally abundant SAR202 bacteria.</title>
        <authorList>
            <person name="Saw J.H.W."/>
        </authorList>
    </citation>
    <scope>NUCLEOTIDE SEQUENCE [LARGE SCALE GENOMIC DNA]</scope>
    <source>
        <strain evidence="7">JH1073</strain>
    </source>
</reference>
<evidence type="ECO:0000313" key="8">
    <source>
        <dbReference type="Proteomes" id="UP001321249"/>
    </source>
</evidence>
<dbReference type="CDD" id="cd00473">
    <property type="entry name" value="bS6"/>
    <property type="match status" value="1"/>
</dbReference>
<dbReference type="PANTHER" id="PTHR21011">
    <property type="entry name" value="MITOCHONDRIAL 28S RIBOSOMAL PROTEIN S6"/>
    <property type="match status" value="1"/>
</dbReference>
<dbReference type="NCBIfam" id="TIGR00166">
    <property type="entry name" value="S6"/>
    <property type="match status" value="1"/>
</dbReference>
<evidence type="ECO:0000256" key="4">
    <source>
        <dbReference type="HAMAP-Rule" id="MF_00360"/>
    </source>
</evidence>
<evidence type="ECO:0000313" key="7">
    <source>
        <dbReference type="Proteomes" id="UP001219901"/>
    </source>
</evidence>
<keyword evidence="4" id="KW-0687">Ribonucleoprotein</keyword>
<comment type="function">
    <text evidence="2 4">Binds together with bS18 to 16S ribosomal RNA.</text>
</comment>
<name>A0AAJ5ZIP8_9CHLR</name>
<accession>A0AAJ5ZIP8</accession>
<dbReference type="SUPFAM" id="SSF54995">
    <property type="entry name" value="Ribosomal protein S6"/>
    <property type="match status" value="1"/>
</dbReference>
<dbReference type="GO" id="GO:1990904">
    <property type="term" value="C:ribonucleoprotein complex"/>
    <property type="evidence" value="ECO:0007669"/>
    <property type="project" value="UniProtKB-KW"/>
</dbReference>
<organism evidence="6 7">
    <name type="scientific">Candidatus Lucifugimonas marina</name>
    <dbReference type="NCBI Taxonomy" id="3038979"/>
    <lineage>
        <taxon>Bacteria</taxon>
        <taxon>Bacillati</taxon>
        <taxon>Chloroflexota</taxon>
        <taxon>Dehalococcoidia</taxon>
        <taxon>SAR202 cluster</taxon>
        <taxon>Candidatus Lucifugimonadales</taxon>
        <taxon>Candidatus Lucifugimonadaceae</taxon>
        <taxon>Candidatus Lucifugimonas</taxon>
    </lineage>
</organism>
<dbReference type="InterPro" id="IPR000529">
    <property type="entry name" value="Ribosomal_bS6"/>
</dbReference>
<dbReference type="Proteomes" id="UP001219901">
    <property type="component" value="Chromosome"/>
</dbReference>
<dbReference type="GO" id="GO:0006412">
    <property type="term" value="P:translation"/>
    <property type="evidence" value="ECO:0007669"/>
    <property type="project" value="UniProtKB-UniRule"/>
</dbReference>
<evidence type="ECO:0000256" key="1">
    <source>
        <dbReference type="ARBA" id="ARBA00009512"/>
    </source>
</evidence>
<dbReference type="GO" id="GO:0003735">
    <property type="term" value="F:structural constituent of ribosome"/>
    <property type="evidence" value="ECO:0007669"/>
    <property type="project" value="InterPro"/>
</dbReference>
<comment type="similarity">
    <text evidence="1 4">Belongs to the bacterial ribosomal protein bS6 family.</text>
</comment>
<dbReference type="InterPro" id="IPR014717">
    <property type="entry name" value="Transl_elong_EF1B/ribsomal_bS6"/>
</dbReference>
<keyword evidence="4" id="KW-0699">rRNA-binding</keyword>
<dbReference type="GO" id="GO:0005840">
    <property type="term" value="C:ribosome"/>
    <property type="evidence" value="ECO:0007669"/>
    <property type="project" value="UniProtKB-KW"/>
</dbReference>
<dbReference type="Proteomes" id="UP001321249">
    <property type="component" value="Unassembled WGS sequence"/>
</dbReference>
<dbReference type="HAMAP" id="MF_00360">
    <property type="entry name" value="Ribosomal_bS6"/>
    <property type="match status" value="1"/>
</dbReference>
<dbReference type="EMBL" id="CP046147">
    <property type="protein sequence ID" value="WFG40125.1"/>
    <property type="molecule type" value="Genomic_DNA"/>
</dbReference>
<dbReference type="GO" id="GO:0070181">
    <property type="term" value="F:small ribosomal subunit rRNA binding"/>
    <property type="evidence" value="ECO:0007669"/>
    <property type="project" value="TreeGrafter"/>
</dbReference>
<dbReference type="Gene3D" id="3.30.70.60">
    <property type="match status" value="1"/>
</dbReference>
<reference evidence="6" key="2">
    <citation type="journal article" date="2023" name="Nat. Commun.">
        <title>Cultivation of marine bacteria of the SAR202 clade.</title>
        <authorList>
            <person name="Lim Y."/>
            <person name="Seo J.H."/>
            <person name="Giovannoni S.J."/>
            <person name="Kang I."/>
            <person name="Cho J.C."/>
        </authorList>
    </citation>
    <scope>NUCLEOTIDE SEQUENCE</scope>
    <source>
        <strain evidence="6">JH1073</strain>
    </source>
</reference>
<evidence type="ECO:0000256" key="3">
    <source>
        <dbReference type="ARBA" id="ARBA00035294"/>
    </source>
</evidence>
<keyword evidence="4" id="KW-0694">RNA-binding</keyword>
<reference evidence="7 8" key="1">
    <citation type="submission" date="2019-11" db="EMBL/GenBank/DDBJ databases">
        <authorList>
            <person name="Cho J.-C."/>
        </authorList>
    </citation>
    <scope>NUCLEOTIDE SEQUENCE [LARGE SCALE GENOMIC DNA]</scope>
    <source>
        <strain evidence="6 7">JH1073</strain>
        <strain evidence="5 8">JH702</strain>
    </source>
</reference>
<evidence type="ECO:0000313" key="6">
    <source>
        <dbReference type="EMBL" id="WFG40125.1"/>
    </source>
</evidence>
<sequence length="119" mass="13263">MNRFRANLEEHGESLRKYELVWILGSEADEEQATGSVEKITSLVSDAGGEVSGTDVWGKRTLAYPIQKNTEGYYLQANFEIEGAKAPELEQAIDADQSIIRHLLVRDEIKPVVVEEAAE</sequence>
<dbReference type="EMBL" id="WMBE01000003">
    <property type="protein sequence ID" value="MDG0867499.1"/>
    <property type="molecule type" value="Genomic_DNA"/>
</dbReference>
<dbReference type="Pfam" id="PF01250">
    <property type="entry name" value="Ribosomal_S6"/>
    <property type="match status" value="1"/>
</dbReference>